<sequence>MGRGACRVRSHEIPGEARVMTGDPSAPDPSSTGPAGTGTASALDALRIDAGSDRPPFEQVRIGVIDLIESGELLTGERLPTVRALASRLGVAANTVARSYRELEAAGVIETRGRQGSFIRAGRHDALDAGFAAAAAYVETARELGLDDSVIVEMLNRVLGRT</sequence>
<feature type="compositionally biased region" description="Polar residues" evidence="4">
    <location>
        <begin position="28"/>
        <end position="39"/>
    </location>
</feature>
<name>R7Y4I0_9ACTN</name>
<keyword evidence="3" id="KW-0804">Transcription</keyword>
<dbReference type="Gene3D" id="1.10.10.10">
    <property type="entry name" value="Winged helix-like DNA-binding domain superfamily/Winged helix DNA-binding domain"/>
    <property type="match status" value="1"/>
</dbReference>
<dbReference type="InterPro" id="IPR036388">
    <property type="entry name" value="WH-like_DNA-bd_sf"/>
</dbReference>
<keyword evidence="1" id="KW-0805">Transcription regulation</keyword>
<dbReference type="GO" id="GO:0003700">
    <property type="term" value="F:DNA-binding transcription factor activity"/>
    <property type="evidence" value="ECO:0007669"/>
    <property type="project" value="InterPro"/>
</dbReference>
<dbReference type="PROSITE" id="PS50949">
    <property type="entry name" value="HTH_GNTR"/>
    <property type="match status" value="1"/>
</dbReference>
<dbReference type="PANTHER" id="PTHR38445">
    <property type="entry name" value="HTH-TYPE TRANSCRIPTIONAL REPRESSOR YTRA"/>
    <property type="match status" value="1"/>
</dbReference>
<evidence type="ECO:0000313" key="6">
    <source>
        <dbReference type="EMBL" id="EON30958.1"/>
    </source>
</evidence>
<dbReference type="SMART" id="SM00345">
    <property type="entry name" value="HTH_GNTR"/>
    <property type="match status" value="1"/>
</dbReference>
<evidence type="ECO:0000256" key="2">
    <source>
        <dbReference type="ARBA" id="ARBA00023125"/>
    </source>
</evidence>
<proteinExistence type="predicted"/>
<dbReference type="PATRIC" id="fig|1316928.3.peg.4057"/>
<dbReference type="PANTHER" id="PTHR38445:SF9">
    <property type="entry name" value="HTH-TYPE TRANSCRIPTIONAL REPRESSOR YTRA"/>
    <property type="match status" value="1"/>
</dbReference>
<dbReference type="Proteomes" id="UP000013569">
    <property type="component" value="Unassembled WGS sequence"/>
</dbReference>
<feature type="region of interest" description="Disordered" evidence="4">
    <location>
        <begin position="1"/>
        <end position="39"/>
    </location>
</feature>
<comment type="caution">
    <text evidence="6">The sequence shown here is derived from an EMBL/GenBank/DDBJ whole genome shotgun (WGS) entry which is preliminary data.</text>
</comment>
<dbReference type="SUPFAM" id="SSF46785">
    <property type="entry name" value="Winged helix' DNA-binding domain"/>
    <property type="match status" value="1"/>
</dbReference>
<dbReference type="AlphaFoldDB" id="R7Y4I0"/>
<dbReference type="CDD" id="cd07377">
    <property type="entry name" value="WHTH_GntR"/>
    <property type="match status" value="1"/>
</dbReference>
<keyword evidence="2" id="KW-0238">DNA-binding</keyword>
<evidence type="ECO:0000313" key="7">
    <source>
        <dbReference type="Proteomes" id="UP000013569"/>
    </source>
</evidence>
<organism evidence="6 7">
    <name type="scientific">Gordonia terrae C-6</name>
    <dbReference type="NCBI Taxonomy" id="1316928"/>
    <lineage>
        <taxon>Bacteria</taxon>
        <taxon>Bacillati</taxon>
        <taxon>Actinomycetota</taxon>
        <taxon>Actinomycetes</taxon>
        <taxon>Mycobacteriales</taxon>
        <taxon>Gordoniaceae</taxon>
        <taxon>Gordonia</taxon>
    </lineage>
</organism>
<feature type="domain" description="HTH gntR-type" evidence="5">
    <location>
        <begin position="54"/>
        <end position="122"/>
    </location>
</feature>
<evidence type="ECO:0000256" key="3">
    <source>
        <dbReference type="ARBA" id="ARBA00023163"/>
    </source>
</evidence>
<dbReference type="InterPro" id="IPR000524">
    <property type="entry name" value="Tscrpt_reg_HTH_GntR"/>
</dbReference>
<dbReference type="EMBL" id="AQPW01000035">
    <property type="protein sequence ID" value="EON30958.1"/>
    <property type="molecule type" value="Genomic_DNA"/>
</dbReference>
<evidence type="ECO:0000256" key="1">
    <source>
        <dbReference type="ARBA" id="ARBA00023015"/>
    </source>
</evidence>
<gene>
    <name evidence="6" type="ORF">GTC6_20065</name>
</gene>
<dbReference type="InterPro" id="IPR036390">
    <property type="entry name" value="WH_DNA-bd_sf"/>
</dbReference>
<dbReference type="GO" id="GO:0003677">
    <property type="term" value="F:DNA binding"/>
    <property type="evidence" value="ECO:0007669"/>
    <property type="project" value="UniProtKB-KW"/>
</dbReference>
<evidence type="ECO:0000259" key="5">
    <source>
        <dbReference type="PROSITE" id="PS50949"/>
    </source>
</evidence>
<evidence type="ECO:0000256" key="4">
    <source>
        <dbReference type="SAM" id="MobiDB-lite"/>
    </source>
</evidence>
<dbReference type="Pfam" id="PF00392">
    <property type="entry name" value="GntR"/>
    <property type="match status" value="1"/>
</dbReference>
<accession>R7Y4I0</accession>
<protein>
    <submittedName>
        <fullName evidence="6">Putative transcriptional regulator</fullName>
    </submittedName>
</protein>
<reference evidence="6 7" key="1">
    <citation type="journal article" date="2013" name="Genome Announc.">
        <title>Draft Genome Sequence of a Benzothiophene-Desulfurizing Bacterium, Gordona terrae Strain C-6.</title>
        <authorList>
            <person name="Wang W."/>
            <person name="Ma T."/>
            <person name="Ren Y."/>
            <person name="Li G."/>
        </authorList>
    </citation>
    <scope>NUCLEOTIDE SEQUENCE [LARGE SCALE GENOMIC DNA]</scope>
    <source>
        <strain evidence="6 7">C-6</strain>
    </source>
</reference>